<dbReference type="OrthoDB" id="770076at2"/>
<evidence type="ECO:0000313" key="2">
    <source>
        <dbReference type="Proteomes" id="UP000185207"/>
    </source>
</evidence>
<sequence length="246" mass="28584">MKNKITSILLSIVFLSFSLQSCEKKEKPTNKENSVKKETEEKKDSTVFKSQLRPDEKLELGKIYTDIVQFVNFDDNGDDWRFIVKKNQDTISLIYNNDDPQIVLGTDLEIQWKIDSLRPAGDPDYLDFTEYLISWKKIKSKTQKRDFSKLKNQNFVLSCGTGCAMTHNVKDIEQINSSSIKVTFEVEMYVNEELTETFDESYIFDYNNSNKLKKVAREGENENLLETFFMGGAKDSFKEFGTKLME</sequence>
<dbReference type="EMBL" id="FSRK01000001">
    <property type="protein sequence ID" value="SIO07707.1"/>
    <property type="molecule type" value="Genomic_DNA"/>
</dbReference>
<organism evidence="1 2">
    <name type="scientific">Epilithonimonas zeae</name>
    <dbReference type="NCBI Taxonomy" id="1416779"/>
    <lineage>
        <taxon>Bacteria</taxon>
        <taxon>Pseudomonadati</taxon>
        <taxon>Bacteroidota</taxon>
        <taxon>Flavobacteriia</taxon>
        <taxon>Flavobacteriales</taxon>
        <taxon>Weeksellaceae</taxon>
        <taxon>Chryseobacterium group</taxon>
        <taxon>Epilithonimonas</taxon>
    </lineage>
</organism>
<evidence type="ECO:0000313" key="1">
    <source>
        <dbReference type="EMBL" id="SIO07707.1"/>
    </source>
</evidence>
<reference evidence="2" key="1">
    <citation type="submission" date="2016-11" db="EMBL/GenBank/DDBJ databases">
        <authorList>
            <person name="Varghese N."/>
            <person name="Submissions S."/>
        </authorList>
    </citation>
    <scope>NUCLEOTIDE SEQUENCE [LARGE SCALE GENOMIC DNA]</scope>
    <source>
        <strain evidence="2">DSM 27623</strain>
    </source>
</reference>
<dbReference type="AlphaFoldDB" id="A0A1N6GJK2"/>
<protein>
    <recommendedName>
        <fullName evidence="3">Lipoprotein</fullName>
    </recommendedName>
</protein>
<dbReference type="RefSeq" id="WP_074234975.1">
    <property type="nucleotide sequence ID" value="NZ_FSRK01000001.1"/>
</dbReference>
<dbReference type="STRING" id="1416779.SAMN05444409_1890"/>
<dbReference type="PROSITE" id="PS51257">
    <property type="entry name" value="PROKAR_LIPOPROTEIN"/>
    <property type="match status" value="1"/>
</dbReference>
<name>A0A1N6GJK2_9FLAO</name>
<gene>
    <name evidence="1" type="ORF">SAMN05444409_1890</name>
</gene>
<accession>A0A1N6GJK2</accession>
<keyword evidence="2" id="KW-1185">Reference proteome</keyword>
<evidence type="ECO:0008006" key="3">
    <source>
        <dbReference type="Google" id="ProtNLM"/>
    </source>
</evidence>
<dbReference type="Proteomes" id="UP000185207">
    <property type="component" value="Unassembled WGS sequence"/>
</dbReference>
<proteinExistence type="predicted"/>